<dbReference type="OrthoDB" id="412755at2759"/>
<accession>A0A812MYJ6</accession>
<protein>
    <submittedName>
        <fullName evidence="1">Uncharacterized protein</fullName>
    </submittedName>
</protein>
<sequence>MSSHGNIVQQARGYYYFTNAASGAETGVEYSFVYKKIMSGKLKILVHHSSLPAPIPGFPTDASSNLMQRGEEEGKNAATDTWLFRRFHRIRQYKKASWRSCEEDVEATQTAWKDAILGISASYRDDPNSPQYIHLAEQAIQKLYGYDIATVMFKPTLAVQEPFRPTYIGALSYFVGYIPTKARGGIEEDKGFAVASGDTWSEVEFENNQTSCVGDVAYSQGYYYFTNAVSESRTGVEYSFVYKKTWYEDASFLNDVSFLGHQQLLVISSMHNLAERSCAIRHKAVLSRYLTAILTQQSSKPPDLGQMGSERAVFAARLGDGKKRLMVPQAGLGSCELGEKWTKGVAVVLCCVHELAGATCTDCDSGEESVLLQHVRSSEGELELEAASSEWSKWGSDGFGGRCDEEVEATQTAWKKAILRISAAYRDDPNSSTYIQLAEDAINELYGYDIGTVTFKPTLAVEEPFRPTFIGALSYFVGYAATQARGGVQEDKGFAIAAGGYYYFTNAASGAETGVEYSFVYKKTMSGKLKILVHHSSLPAPIPGFPTDASSNLMQGGEEVEGKNAATGGWLFRRFHRIRQYKKAGYRIRQYKKAGWRSCEEDVEATQTAWKDAILSISASYRDDPNSPQYIHLAEQAIQKLYGYDIATVMFKPTLAVQEPFRPTYIGALSYFVGYIPTKARGGIEEDKGFAIAAGDTWSEVEFENNQTSCVGDVAYSQGYYYFTNAVSESRTGVEYSFVYKKTWWGLKIIVHHSSLPASAGR</sequence>
<name>A0A812MYJ6_SYMPI</name>
<organism evidence="1 2">
    <name type="scientific">Symbiodinium pilosum</name>
    <name type="common">Dinoflagellate</name>
    <dbReference type="NCBI Taxonomy" id="2952"/>
    <lineage>
        <taxon>Eukaryota</taxon>
        <taxon>Sar</taxon>
        <taxon>Alveolata</taxon>
        <taxon>Dinophyceae</taxon>
        <taxon>Suessiales</taxon>
        <taxon>Symbiodiniaceae</taxon>
        <taxon>Symbiodinium</taxon>
    </lineage>
</organism>
<evidence type="ECO:0000313" key="2">
    <source>
        <dbReference type="Proteomes" id="UP000649617"/>
    </source>
</evidence>
<dbReference type="EMBL" id="CAJNIZ010008646">
    <property type="protein sequence ID" value="CAE7269701.1"/>
    <property type="molecule type" value="Genomic_DNA"/>
</dbReference>
<reference evidence="1" key="1">
    <citation type="submission" date="2021-02" db="EMBL/GenBank/DDBJ databases">
        <authorList>
            <person name="Dougan E. K."/>
            <person name="Rhodes N."/>
            <person name="Thang M."/>
            <person name="Chan C."/>
        </authorList>
    </citation>
    <scope>NUCLEOTIDE SEQUENCE</scope>
</reference>
<keyword evidence="2" id="KW-1185">Reference proteome</keyword>
<comment type="caution">
    <text evidence="1">The sequence shown here is derived from an EMBL/GenBank/DDBJ whole genome shotgun (WGS) entry which is preliminary data.</text>
</comment>
<dbReference type="Proteomes" id="UP000649617">
    <property type="component" value="Unassembled WGS sequence"/>
</dbReference>
<proteinExistence type="predicted"/>
<evidence type="ECO:0000313" key="1">
    <source>
        <dbReference type="EMBL" id="CAE7269701.1"/>
    </source>
</evidence>
<dbReference type="AlphaFoldDB" id="A0A812MYJ6"/>
<dbReference type="Gene3D" id="3.10.450.50">
    <property type="match status" value="3"/>
</dbReference>
<gene>
    <name evidence="1" type="ORF">SPIL2461_LOCUS5903</name>
</gene>